<organism evidence="1 2">
    <name type="scientific">Candidatus Curtissbacteria bacterium RIFCSPHIGHO2_12_FULL_41_17</name>
    <dbReference type="NCBI Taxonomy" id="1797722"/>
    <lineage>
        <taxon>Bacteria</taxon>
        <taxon>Candidatus Curtissiibacteriota</taxon>
    </lineage>
</organism>
<sequence length="245" mass="28254">MTEGQPIPTDWLRITEQALISEEVATSFVGASTEVRARFLSVLQQQLASLRETDLELLGREKGELTGRLGLDVELSSREIQHPEETIAARFRDGKLLRLPEVGESEVQTLRPQERRMVTLINLYREHIARFGDQSVAHLCPDGVLFLDLTGGIGIRKYEWRGEHFRQEFKADTIDELRLLLPQLERLSKTWLSRRLSRSQYDEALGFKGNKSAIYNEDFAKRRLLEKIRSKLEAWDAIPQEPIDK</sequence>
<protein>
    <submittedName>
        <fullName evidence="1">Uncharacterized protein</fullName>
    </submittedName>
</protein>
<gene>
    <name evidence="1" type="ORF">A3F45_04585</name>
</gene>
<proteinExistence type="predicted"/>
<dbReference type="Proteomes" id="UP000178369">
    <property type="component" value="Unassembled WGS sequence"/>
</dbReference>
<comment type="caution">
    <text evidence="1">The sequence shown here is derived from an EMBL/GenBank/DDBJ whole genome shotgun (WGS) entry which is preliminary data.</text>
</comment>
<reference evidence="1 2" key="1">
    <citation type="journal article" date="2016" name="Nat. Commun.">
        <title>Thousands of microbial genomes shed light on interconnected biogeochemical processes in an aquifer system.</title>
        <authorList>
            <person name="Anantharaman K."/>
            <person name="Brown C.T."/>
            <person name="Hug L.A."/>
            <person name="Sharon I."/>
            <person name="Castelle C.J."/>
            <person name="Probst A.J."/>
            <person name="Thomas B.C."/>
            <person name="Singh A."/>
            <person name="Wilkins M.J."/>
            <person name="Karaoz U."/>
            <person name="Brodie E.L."/>
            <person name="Williams K.H."/>
            <person name="Hubbard S.S."/>
            <person name="Banfield J.F."/>
        </authorList>
    </citation>
    <scope>NUCLEOTIDE SEQUENCE [LARGE SCALE GENOMIC DNA]</scope>
</reference>
<accession>A0A1F5HIH0</accession>
<name>A0A1F5HIH0_9BACT</name>
<evidence type="ECO:0000313" key="1">
    <source>
        <dbReference type="EMBL" id="OGE03922.1"/>
    </source>
</evidence>
<dbReference type="AlphaFoldDB" id="A0A1F5HIH0"/>
<dbReference type="EMBL" id="MFBL01000046">
    <property type="protein sequence ID" value="OGE03922.1"/>
    <property type="molecule type" value="Genomic_DNA"/>
</dbReference>
<evidence type="ECO:0000313" key="2">
    <source>
        <dbReference type="Proteomes" id="UP000178369"/>
    </source>
</evidence>